<dbReference type="RefSeq" id="WP_265676111.1">
    <property type="nucleotide sequence ID" value="NZ_JAKRRY010000023.1"/>
</dbReference>
<organism evidence="1 2">
    <name type="scientific">Vibrio qingdaonensis</name>
    <dbReference type="NCBI Taxonomy" id="2829491"/>
    <lineage>
        <taxon>Bacteria</taxon>
        <taxon>Pseudomonadati</taxon>
        <taxon>Pseudomonadota</taxon>
        <taxon>Gammaproteobacteria</taxon>
        <taxon>Vibrionales</taxon>
        <taxon>Vibrionaceae</taxon>
        <taxon>Vibrio</taxon>
    </lineage>
</organism>
<dbReference type="EMBL" id="JAKRRY010000023">
    <property type="protein sequence ID" value="MCW8347583.1"/>
    <property type="molecule type" value="Genomic_DNA"/>
</dbReference>
<gene>
    <name evidence="1" type="ORF">MD535_16400</name>
</gene>
<evidence type="ECO:0000313" key="2">
    <source>
        <dbReference type="Proteomes" id="UP001155587"/>
    </source>
</evidence>
<name>A0A9X3CQ84_9VIBR</name>
<protein>
    <submittedName>
        <fullName evidence="1">Uncharacterized protein</fullName>
    </submittedName>
</protein>
<sequence length="227" mass="26276">MIKDEYQLLQTTFDGLDCNNEQHLAWVGGMRDRFGGFNSMYKGQSHLKWLFDYYTNLSPKEQAEFVKKWTRSKNGSKKEELKKLTVDLSLSVHRKLERQAQKEGFSKQNLVKHLVNVYVKHPEVLRYGERVRVGDEILSAISSQNEQLFSATLRAEFDTMKSWMSEKGFLFNQSISTEHDIETLCKMLDTQLLYVMRGEGRLDEAAQDQVANLGAKIRHFQAGVDDV</sequence>
<dbReference type="GO" id="GO:0006355">
    <property type="term" value="P:regulation of DNA-templated transcription"/>
    <property type="evidence" value="ECO:0007669"/>
    <property type="project" value="InterPro"/>
</dbReference>
<proteinExistence type="predicted"/>
<dbReference type="InterPro" id="IPR013321">
    <property type="entry name" value="Arc_rbn_hlx_hlx"/>
</dbReference>
<accession>A0A9X3CQ84</accession>
<dbReference type="Gene3D" id="1.10.1220.10">
    <property type="entry name" value="Met repressor-like"/>
    <property type="match status" value="1"/>
</dbReference>
<dbReference type="AlphaFoldDB" id="A0A9X3CQ84"/>
<keyword evidence="2" id="KW-1185">Reference proteome</keyword>
<dbReference type="Proteomes" id="UP001155587">
    <property type="component" value="Unassembled WGS sequence"/>
</dbReference>
<reference evidence="1" key="1">
    <citation type="submission" date="2022-02" db="EMBL/GenBank/DDBJ databases">
        <title>Vibrio sp. nov, a new bacterium isolated from seawater.</title>
        <authorList>
            <person name="Yuan Y."/>
        </authorList>
    </citation>
    <scope>NUCLEOTIDE SEQUENCE</scope>
    <source>
        <strain evidence="1">ZSDZ65</strain>
    </source>
</reference>
<evidence type="ECO:0000313" key="1">
    <source>
        <dbReference type="EMBL" id="MCW8347583.1"/>
    </source>
</evidence>
<comment type="caution">
    <text evidence="1">The sequence shown here is derived from an EMBL/GenBank/DDBJ whole genome shotgun (WGS) entry which is preliminary data.</text>
</comment>